<evidence type="ECO:0000256" key="1">
    <source>
        <dbReference type="SAM" id="MobiDB-lite"/>
    </source>
</evidence>
<accession>A0ABN8J7N6</accession>
<evidence type="ECO:0000313" key="2">
    <source>
        <dbReference type="EMBL" id="CAH2075486.1"/>
    </source>
</evidence>
<evidence type="ECO:0000313" key="3">
    <source>
        <dbReference type="Proteomes" id="UP000837857"/>
    </source>
</evidence>
<reference evidence="2" key="1">
    <citation type="submission" date="2022-03" db="EMBL/GenBank/DDBJ databases">
        <authorList>
            <person name="Martin H S."/>
        </authorList>
    </citation>
    <scope>NUCLEOTIDE SEQUENCE</scope>
</reference>
<feature type="region of interest" description="Disordered" evidence="1">
    <location>
        <begin position="19"/>
        <end position="71"/>
    </location>
</feature>
<dbReference type="EMBL" id="OW152820">
    <property type="protein sequence ID" value="CAH2075486.1"/>
    <property type="molecule type" value="Genomic_DNA"/>
</dbReference>
<proteinExistence type="predicted"/>
<name>A0ABN8J7N6_9NEOP</name>
<protein>
    <submittedName>
        <fullName evidence="2">Uncharacterized protein</fullName>
    </submittedName>
</protein>
<organism evidence="2 3">
    <name type="scientific">Iphiclides podalirius</name>
    <name type="common">scarce swallowtail</name>
    <dbReference type="NCBI Taxonomy" id="110791"/>
    <lineage>
        <taxon>Eukaryota</taxon>
        <taxon>Metazoa</taxon>
        <taxon>Ecdysozoa</taxon>
        <taxon>Arthropoda</taxon>
        <taxon>Hexapoda</taxon>
        <taxon>Insecta</taxon>
        <taxon>Pterygota</taxon>
        <taxon>Neoptera</taxon>
        <taxon>Endopterygota</taxon>
        <taxon>Lepidoptera</taxon>
        <taxon>Glossata</taxon>
        <taxon>Ditrysia</taxon>
        <taxon>Papilionoidea</taxon>
        <taxon>Papilionidae</taxon>
        <taxon>Papilioninae</taxon>
        <taxon>Iphiclides</taxon>
    </lineage>
</organism>
<gene>
    <name evidence="2" type="ORF">IPOD504_LOCUS16837</name>
</gene>
<feature type="non-terminal residue" evidence="2">
    <location>
        <position position="1"/>
    </location>
</feature>
<dbReference type="Proteomes" id="UP000837857">
    <property type="component" value="Chromosome 8"/>
</dbReference>
<sequence length="71" mass="7840">MSVSFLYECVGIWRSIECGDGGRQKTGVGGPDPVSRRPATPKRTHEVTVLQLQARIPQSRKTSTVEHRPPP</sequence>
<keyword evidence="3" id="KW-1185">Reference proteome</keyword>